<dbReference type="SUPFAM" id="SSF110849">
    <property type="entry name" value="ParB/Sulfiredoxin"/>
    <property type="match status" value="1"/>
</dbReference>
<evidence type="ECO:0008006" key="3">
    <source>
        <dbReference type="Google" id="ProtNLM"/>
    </source>
</evidence>
<gene>
    <name evidence="1" type="ORF">IMSAGC017_01489</name>
</gene>
<proteinExistence type="predicted"/>
<dbReference type="EMBL" id="BLMI01000178">
    <property type="protein sequence ID" value="GFI41446.1"/>
    <property type="molecule type" value="Genomic_DNA"/>
</dbReference>
<dbReference type="RefSeq" id="WP_172472728.1">
    <property type="nucleotide sequence ID" value="NZ_BLMI01000178.1"/>
</dbReference>
<sequence length="93" mass="11189">MRIQQIDIDKIIFIKKEYSNSMYESIKRIGLSFPIKVIMENGKYYCQDGHKRISAIKDMIDEEDYQKRRKINIIVMNNGNSRSNDCWRVKNMH</sequence>
<accession>A0A829ZBJ8</accession>
<dbReference type="InterPro" id="IPR036086">
    <property type="entry name" value="ParB/Sulfiredoxin_sf"/>
</dbReference>
<organism evidence="1 2">
    <name type="scientific">Thomasclavelia cocleata</name>
    <dbReference type="NCBI Taxonomy" id="69824"/>
    <lineage>
        <taxon>Bacteria</taxon>
        <taxon>Bacillati</taxon>
        <taxon>Bacillota</taxon>
        <taxon>Erysipelotrichia</taxon>
        <taxon>Erysipelotrichales</taxon>
        <taxon>Coprobacillaceae</taxon>
        <taxon>Thomasclavelia</taxon>
    </lineage>
</organism>
<name>A0A829ZBJ8_9FIRM</name>
<reference evidence="1 2" key="1">
    <citation type="journal article" date="2020" name="Microbiome">
        <title>Single-cell genomics of uncultured bacteria reveals dietary fiber responders in the mouse gut microbiota.</title>
        <authorList>
            <person name="Chijiiwa R."/>
            <person name="Hosokawa M."/>
            <person name="Kogawa M."/>
            <person name="Nishikawa Y."/>
            <person name="Ide K."/>
            <person name="Sakanashi C."/>
            <person name="Takahashi K."/>
            <person name="Takeyama H."/>
        </authorList>
    </citation>
    <scope>NUCLEOTIDE SEQUENCE [LARGE SCALE GENOMIC DNA]</scope>
    <source>
        <strain evidence="1">IMSAGC_017</strain>
    </source>
</reference>
<evidence type="ECO:0000313" key="1">
    <source>
        <dbReference type="EMBL" id="GFI41446.1"/>
    </source>
</evidence>
<comment type="caution">
    <text evidence="1">The sequence shown here is derived from an EMBL/GenBank/DDBJ whole genome shotgun (WGS) entry which is preliminary data.</text>
</comment>
<protein>
    <recommendedName>
        <fullName evidence="3">ParB-like nuclease domain-containing protein</fullName>
    </recommendedName>
</protein>
<dbReference type="AlphaFoldDB" id="A0A829ZBJ8"/>
<evidence type="ECO:0000313" key="2">
    <source>
        <dbReference type="Proteomes" id="UP000490821"/>
    </source>
</evidence>
<dbReference type="Proteomes" id="UP000490821">
    <property type="component" value="Unassembled WGS sequence"/>
</dbReference>
<dbReference type="Gene3D" id="3.90.1530.10">
    <property type="entry name" value="Conserved hypothetical protein from pyrococcus furiosus pfu- 392566-001, ParB domain"/>
    <property type="match status" value="1"/>
</dbReference>